<dbReference type="OrthoDB" id="41238at2759"/>
<dbReference type="EMBL" id="WNWS01000432">
    <property type="protein sequence ID" value="KAE9967909.1"/>
    <property type="molecule type" value="Genomic_DNA"/>
</dbReference>
<dbReference type="Gene3D" id="3.40.630.30">
    <property type="match status" value="1"/>
</dbReference>
<organism evidence="1 2">
    <name type="scientific">Venturia inaequalis</name>
    <name type="common">Apple scab fungus</name>
    <dbReference type="NCBI Taxonomy" id="5025"/>
    <lineage>
        <taxon>Eukaryota</taxon>
        <taxon>Fungi</taxon>
        <taxon>Dikarya</taxon>
        <taxon>Ascomycota</taxon>
        <taxon>Pezizomycotina</taxon>
        <taxon>Dothideomycetes</taxon>
        <taxon>Pleosporomycetidae</taxon>
        <taxon>Venturiales</taxon>
        <taxon>Venturiaceae</taxon>
        <taxon>Venturia</taxon>
    </lineage>
</organism>
<dbReference type="AlphaFoldDB" id="A0A8H3UFT7"/>
<name>A0A8H3UFT7_VENIN</name>
<comment type="caution">
    <text evidence="1">The sequence shown here is derived from an EMBL/GenBank/DDBJ whole genome shotgun (WGS) entry which is preliminary data.</text>
</comment>
<evidence type="ECO:0000313" key="1">
    <source>
        <dbReference type="EMBL" id="KAE9967909.1"/>
    </source>
</evidence>
<accession>A0A8H3UFT7</accession>
<reference evidence="1 2" key="1">
    <citation type="submission" date="2018-12" db="EMBL/GenBank/DDBJ databases">
        <title>Venturia inaequalis Genome Resource.</title>
        <authorList>
            <person name="Lichtner F.J."/>
        </authorList>
    </citation>
    <scope>NUCLEOTIDE SEQUENCE [LARGE SCALE GENOMIC DNA]</scope>
    <source>
        <strain evidence="1 2">120213</strain>
    </source>
</reference>
<proteinExistence type="predicted"/>
<evidence type="ECO:0000313" key="2">
    <source>
        <dbReference type="Proteomes" id="UP000447873"/>
    </source>
</evidence>
<sequence length="157" mass="17185">MPEGNLVTIPAATYPPPSLQLSGQHGIKLVPLTESHVPSLYLNLGSSDHSHLYRYIPFGPFSDLAAFTDMITAFITSPAVCAFASSLLHPRTFRTNLPLGRRQQSASSHISTAWYSCIDDDWNGGVKAAIEAWLDPRNFVDGKQVKKLEDFRKAAAA</sequence>
<protein>
    <submittedName>
        <fullName evidence="1">Uncharacterized protein</fullName>
    </submittedName>
</protein>
<dbReference type="Proteomes" id="UP000447873">
    <property type="component" value="Unassembled WGS sequence"/>
</dbReference>
<gene>
    <name evidence="1" type="ORF">EG328_007913</name>
</gene>